<dbReference type="SMART" id="SM00320">
    <property type="entry name" value="WD40"/>
    <property type="match status" value="5"/>
</dbReference>
<feature type="repeat" description="WD" evidence="6">
    <location>
        <begin position="1137"/>
        <end position="1172"/>
    </location>
</feature>
<feature type="compositionally biased region" description="Low complexity" evidence="7">
    <location>
        <begin position="1371"/>
        <end position="1381"/>
    </location>
</feature>
<reference evidence="8" key="1">
    <citation type="submission" date="2021-03" db="EMBL/GenBank/DDBJ databases">
        <authorList>
            <person name="Tagirdzhanova G."/>
        </authorList>
    </citation>
    <scope>NUCLEOTIDE SEQUENCE</scope>
</reference>
<dbReference type="OrthoDB" id="7318948at2759"/>
<dbReference type="PANTHER" id="PTHR10253">
    <property type="entry name" value="POLYCOMB PROTEIN"/>
    <property type="match status" value="1"/>
</dbReference>
<keyword evidence="4" id="KW-0805">Transcription regulation</keyword>
<evidence type="ECO:0000313" key="8">
    <source>
        <dbReference type="EMBL" id="CAF9927924.1"/>
    </source>
</evidence>
<evidence type="ECO:0000256" key="7">
    <source>
        <dbReference type="SAM" id="MobiDB-lite"/>
    </source>
</evidence>
<feature type="region of interest" description="Disordered" evidence="7">
    <location>
        <begin position="1035"/>
        <end position="1061"/>
    </location>
</feature>
<dbReference type="InterPro" id="IPR051243">
    <property type="entry name" value="PcG_WD-repeat"/>
</dbReference>
<dbReference type="Proteomes" id="UP000664169">
    <property type="component" value="Unassembled WGS sequence"/>
</dbReference>
<dbReference type="Gene3D" id="2.130.10.10">
    <property type="entry name" value="YVTN repeat-like/Quinoprotein amine dehydrogenase"/>
    <property type="match status" value="1"/>
</dbReference>
<feature type="repeat" description="WD" evidence="6">
    <location>
        <begin position="1186"/>
        <end position="1217"/>
    </location>
</feature>
<evidence type="ECO:0000313" key="9">
    <source>
        <dbReference type="Proteomes" id="UP000664169"/>
    </source>
</evidence>
<protein>
    <submittedName>
        <fullName evidence="8">Uncharacterized protein</fullName>
    </submittedName>
</protein>
<keyword evidence="9" id="KW-1185">Reference proteome</keyword>
<evidence type="ECO:0000256" key="3">
    <source>
        <dbReference type="ARBA" id="ARBA00022737"/>
    </source>
</evidence>
<proteinExistence type="inferred from homology"/>
<accession>A0A8H3IV48</accession>
<dbReference type="PROSITE" id="PS50082">
    <property type="entry name" value="WD_REPEATS_2"/>
    <property type="match status" value="2"/>
</dbReference>
<dbReference type="SUPFAM" id="SSF50978">
    <property type="entry name" value="WD40 repeat-like"/>
    <property type="match status" value="1"/>
</dbReference>
<evidence type="ECO:0000256" key="5">
    <source>
        <dbReference type="ARBA" id="ARBA00023163"/>
    </source>
</evidence>
<evidence type="ECO:0000256" key="4">
    <source>
        <dbReference type="ARBA" id="ARBA00023015"/>
    </source>
</evidence>
<dbReference type="InterPro" id="IPR036322">
    <property type="entry name" value="WD40_repeat_dom_sf"/>
</dbReference>
<feature type="region of interest" description="Disordered" evidence="7">
    <location>
        <begin position="1357"/>
        <end position="1402"/>
    </location>
</feature>
<evidence type="ECO:0000256" key="1">
    <source>
        <dbReference type="ARBA" id="ARBA00008075"/>
    </source>
</evidence>
<sequence>MCIQVIERHALCGCNYYTHAVDPCPKAGTNGHQVQKKYMLVGYWCSRHAARLASDTESPSKAVTRTKIASKVDTVNASVSSNESSTAVTRTKATSNFNTVDTSASNTSFTRSNHVHNKETAVYDIERQSTRPTFDIDPRSTVHSVASSLDYADRQDVIENLVYHITKDMMIGQSAQLAPDELDELDDHITSLLTSFAVRIGCEAMGRSSYLRAMVFVDYYRGTIARRIVRRLNRVHEDEFSSSSEAKEPWRDLTMSLPATERITSWLTELDPLSGPDMEPEPSTDMEWPLPASRDEYIELTLSSAAYQWLLGQLYREFTMQIPGSHDMTSIKKFVLEDCEAPFKISRKTAPEVCTAMLLIDWNLDTYVFDQSSRLKERGWPESSVMSINSIEYAITVTGSSSNAQASTCGTYLDQVWPKIGRELLDLVIAFNQGSDHQRHLTGGVEISLIRDSEGLQITMHGTIFIIAEIIEIFGWLSSTFRSQPLADGPYCYMARIEKDPKTMPVVKADRIYRLDWDVQRPNADSKNVCWYNMFASPTIVLGYPIARRAEQETGLEIPMAIIEVLLQNASIHVLDNRLYLKGFAAMLIPTKRSGKLLMWHYQYNENGNYIDFLEADVGQMEPVDYHELGRYRHIVGWSQEAIFNVGSPWQEGQFIGPSELDPPTRTYGFKTFSISGGYMGVNFAFPVVLGIKDPPKWIEPNFKAIEHKIDHLSRIFVVLWDTADHRGWLIDGVSALLHLLRGSLEMSRKRFRSTFQLDLKDLIEPHLQNNGIQYPEAAEEFFLCDGYHNLSLTVFQGVRARASGVVTKQQVDDSKLKPLMTEYTSKQMRNDTTVEDEFLQLWSMLAHIAFRAKQVIKKNQDGIEARREDITCMPYLLGWDFKEVMRPATDVQPRMAVLSSTAKAWIGLTKSISTVNLFGTGFGELIQPSPGVCKSWQIVPRGMYYLAVGRKTLDRIVEEGQYPELREQLRPVPMKQGRCRCATVHLHTIENRNVLRKPTVKSTDATIANCLAAFIFGSKEPACLNLTADASKEPSEDLAVDTSSADTLGSEGSNETPRTNLADIEGGITIVCRPSKAEATGVEVIAWFHDEDTNASLNSVAWTYDQETGDPVLCVAGQNASINLLNIKTKKFLRTLIGHGKDINDLAISPQSPWILASASLDLSVRIWSLDPAHERQPCMLICAGEGHREGLLSLAFHATGKYLLTGGMDNVVNLWVIPDLPNKDTGTQKPTILHYPHFSTSAIHTNVVDCLTFHKDLIISRCANECVIKIWHIEDFDSSVEPPTKPPTTHEFRATRSAWGGGYQILFQLDAPKTTPFWVRFGLFQAPNQRPILAMGNNESKIYLWDFQSIEDYSEDETENTATSTRPVQQQQQQQQQQQPRGRSRLLNRAARQDSIASSTTIDDSVTGEEILSKKRQKYLVHDPFRPLLAHVEITIPKVTFAARQIAWSVGGEWMIVVGDQGMIAVFGR</sequence>
<feature type="compositionally biased region" description="Polar residues" evidence="7">
    <location>
        <begin position="1042"/>
        <end position="1060"/>
    </location>
</feature>
<dbReference type="Pfam" id="PF00400">
    <property type="entry name" value="WD40"/>
    <property type="match status" value="2"/>
</dbReference>
<name>A0A8H3IV48_9LECA</name>
<evidence type="ECO:0000256" key="2">
    <source>
        <dbReference type="ARBA" id="ARBA00022574"/>
    </source>
</evidence>
<keyword evidence="2 6" id="KW-0853">WD repeat</keyword>
<dbReference type="InterPro" id="IPR015943">
    <property type="entry name" value="WD40/YVTN_repeat-like_dom_sf"/>
</dbReference>
<keyword evidence="3" id="KW-0677">Repeat</keyword>
<gene>
    <name evidence="8" type="ORF">GOMPHAMPRED_004550</name>
</gene>
<dbReference type="PROSITE" id="PS50294">
    <property type="entry name" value="WD_REPEATS_REGION"/>
    <property type="match status" value="2"/>
</dbReference>
<organism evidence="8 9">
    <name type="scientific">Gomphillus americanus</name>
    <dbReference type="NCBI Taxonomy" id="1940652"/>
    <lineage>
        <taxon>Eukaryota</taxon>
        <taxon>Fungi</taxon>
        <taxon>Dikarya</taxon>
        <taxon>Ascomycota</taxon>
        <taxon>Pezizomycotina</taxon>
        <taxon>Lecanoromycetes</taxon>
        <taxon>OSLEUM clade</taxon>
        <taxon>Ostropomycetidae</taxon>
        <taxon>Ostropales</taxon>
        <taxon>Graphidaceae</taxon>
        <taxon>Gomphilloideae</taxon>
        <taxon>Gomphillus</taxon>
    </lineage>
</organism>
<evidence type="ECO:0000256" key="6">
    <source>
        <dbReference type="PROSITE-ProRule" id="PRU00221"/>
    </source>
</evidence>
<comment type="caution">
    <text evidence="8">The sequence shown here is derived from an EMBL/GenBank/DDBJ whole genome shotgun (WGS) entry which is preliminary data.</text>
</comment>
<comment type="similarity">
    <text evidence="1">Belongs to the WD repeat ESC family.</text>
</comment>
<dbReference type="InterPro" id="IPR001680">
    <property type="entry name" value="WD40_rpt"/>
</dbReference>
<dbReference type="EMBL" id="CAJPDQ010000028">
    <property type="protein sequence ID" value="CAF9927924.1"/>
    <property type="molecule type" value="Genomic_DNA"/>
</dbReference>
<keyword evidence="5" id="KW-0804">Transcription</keyword>